<evidence type="ECO:0000256" key="1">
    <source>
        <dbReference type="SAM" id="Phobius"/>
    </source>
</evidence>
<gene>
    <name evidence="2" type="ORF">SAMN05216600_11782</name>
</gene>
<keyword evidence="1" id="KW-0812">Transmembrane</keyword>
<reference evidence="2 3" key="1">
    <citation type="submission" date="2016-10" db="EMBL/GenBank/DDBJ databases">
        <authorList>
            <person name="Varghese N."/>
            <person name="Submissions S."/>
        </authorList>
    </citation>
    <scope>NUCLEOTIDE SEQUENCE [LARGE SCALE GENOMIC DNA]</scope>
    <source>
        <strain evidence="2 3">CIP 109853</strain>
    </source>
</reference>
<dbReference type="EMBL" id="FOFP01000017">
    <property type="protein sequence ID" value="SER20313.1"/>
    <property type="molecule type" value="Genomic_DNA"/>
</dbReference>
<sequence length="90" mass="9790">MSYTRKAVYLLGLIIAILSFAESIFALFFVSSDIPWFAGRIGSFGWSLGEQILGDGQGHVGYSIISAAISILMLYGIVSDIKKQQKIVLS</sequence>
<accession>A0ABY1BMR2</accession>
<name>A0ABY1BMR2_9PSED</name>
<protein>
    <submittedName>
        <fullName evidence="2">Uncharacterized protein</fullName>
    </submittedName>
</protein>
<dbReference type="Proteomes" id="UP000198512">
    <property type="component" value="Unassembled WGS sequence"/>
</dbReference>
<evidence type="ECO:0000313" key="2">
    <source>
        <dbReference type="EMBL" id="SER20313.1"/>
    </source>
</evidence>
<keyword evidence="3" id="KW-1185">Reference proteome</keyword>
<evidence type="ECO:0000313" key="3">
    <source>
        <dbReference type="Proteomes" id="UP000198512"/>
    </source>
</evidence>
<feature type="transmembrane region" description="Helical" evidence="1">
    <location>
        <begin position="7"/>
        <end position="30"/>
    </location>
</feature>
<feature type="transmembrane region" description="Helical" evidence="1">
    <location>
        <begin position="60"/>
        <end position="78"/>
    </location>
</feature>
<comment type="caution">
    <text evidence="2">The sequence shown here is derived from an EMBL/GenBank/DDBJ whole genome shotgun (WGS) entry which is preliminary data.</text>
</comment>
<organism evidence="2 3">
    <name type="scientific">Pseudomonas cuatrocienegasensis</name>
    <dbReference type="NCBI Taxonomy" id="543360"/>
    <lineage>
        <taxon>Bacteria</taxon>
        <taxon>Pseudomonadati</taxon>
        <taxon>Pseudomonadota</taxon>
        <taxon>Gammaproteobacteria</taxon>
        <taxon>Pseudomonadales</taxon>
        <taxon>Pseudomonadaceae</taxon>
        <taxon>Pseudomonas</taxon>
    </lineage>
</organism>
<keyword evidence="1" id="KW-1133">Transmembrane helix</keyword>
<proteinExistence type="predicted"/>
<dbReference type="RefSeq" id="WP_069522533.1">
    <property type="nucleotide sequence ID" value="NZ_FOFP01000017.1"/>
</dbReference>
<keyword evidence="1" id="KW-0472">Membrane</keyword>